<evidence type="ECO:0000256" key="1">
    <source>
        <dbReference type="SAM" id="MobiDB-lite"/>
    </source>
</evidence>
<sequence>MSGIEIVGLLASASQLALYSIKITTCLSEICQQVQEAPLRIKQHSDQIKQLVSTAQLVERHHLLQTVQVHAHIEATLKQAKTLSATLEQLTKDYSRGTIRRYWKILKGAKEKEILANFDRLEKEKTALLLCISVAQTDLLGSLQGIHKGGMAEKEIPAGEMRTIPKESHRQGFHGENASSHQTQRGQVPSEELAGKCDLSPSRRQGAPDQSHESRKLETHHVYDNVTAATSARLLNGDALSTDVKTPSPKHLYKNIRAEDQSSIWNGNVSSIVYFEKFFGPRHPLETREITQRGSVYWEVGKAV</sequence>
<keyword evidence="3" id="KW-1185">Reference proteome</keyword>
<feature type="compositionally biased region" description="Polar residues" evidence="1">
    <location>
        <begin position="177"/>
        <end position="187"/>
    </location>
</feature>
<dbReference type="OrthoDB" id="3562540at2759"/>
<evidence type="ECO:0008006" key="4">
    <source>
        <dbReference type="Google" id="ProtNLM"/>
    </source>
</evidence>
<accession>A0A8H3ECQ0</accession>
<comment type="caution">
    <text evidence="2">The sequence shown here is derived from an EMBL/GenBank/DDBJ whole genome shotgun (WGS) entry which is preliminary data.</text>
</comment>
<evidence type="ECO:0000313" key="2">
    <source>
        <dbReference type="EMBL" id="CAF9904099.1"/>
    </source>
</evidence>
<reference evidence="2" key="1">
    <citation type="submission" date="2021-03" db="EMBL/GenBank/DDBJ databases">
        <authorList>
            <person name="Tagirdzhanova G."/>
        </authorList>
    </citation>
    <scope>NUCLEOTIDE SEQUENCE</scope>
</reference>
<gene>
    <name evidence="2" type="ORF">ALECFALPRED_004844</name>
</gene>
<dbReference type="EMBL" id="CAJPDR010000003">
    <property type="protein sequence ID" value="CAF9904099.1"/>
    <property type="molecule type" value="Genomic_DNA"/>
</dbReference>
<name>A0A8H3ECQ0_9LECA</name>
<organism evidence="2 3">
    <name type="scientific">Alectoria fallacina</name>
    <dbReference type="NCBI Taxonomy" id="1903189"/>
    <lineage>
        <taxon>Eukaryota</taxon>
        <taxon>Fungi</taxon>
        <taxon>Dikarya</taxon>
        <taxon>Ascomycota</taxon>
        <taxon>Pezizomycotina</taxon>
        <taxon>Lecanoromycetes</taxon>
        <taxon>OSLEUM clade</taxon>
        <taxon>Lecanoromycetidae</taxon>
        <taxon>Lecanorales</taxon>
        <taxon>Lecanorineae</taxon>
        <taxon>Parmeliaceae</taxon>
        <taxon>Alectoria</taxon>
    </lineage>
</organism>
<dbReference type="AlphaFoldDB" id="A0A8H3ECQ0"/>
<proteinExistence type="predicted"/>
<feature type="region of interest" description="Disordered" evidence="1">
    <location>
        <begin position="169"/>
        <end position="220"/>
    </location>
</feature>
<evidence type="ECO:0000313" key="3">
    <source>
        <dbReference type="Proteomes" id="UP000664203"/>
    </source>
</evidence>
<dbReference type="Proteomes" id="UP000664203">
    <property type="component" value="Unassembled WGS sequence"/>
</dbReference>
<protein>
    <recommendedName>
        <fullName evidence="4">Fungal N-terminal domain-containing protein</fullName>
    </recommendedName>
</protein>
<feature type="compositionally biased region" description="Basic and acidic residues" evidence="1">
    <location>
        <begin position="210"/>
        <end position="220"/>
    </location>
</feature>